<dbReference type="InterPro" id="IPR037232">
    <property type="entry name" value="NADH_quin_OxRdtase_su_C/D-like"/>
</dbReference>
<dbReference type="AlphaFoldDB" id="A0A176Z8A4"/>
<sequence length="502" mass="54781">MGILDSIPHVSAVLSHRPWPRAVVTEAGWRAAIDRLVEGGLTLLGFWGEPAAVHMAMLDAGSAEIAVVTYECTAGAFPSVARRHPPALRLERTIHDLFGLVPTVADDLRPWLDHYVWGKSYPLSGRNASRDVRPYQFLPAEGEALHQVAVGPVHAGIIEPGHFRFTANGEHVVRLEQWLGYTHKGIESLMQGASLEAAAKLANRTSGDSAVAYAFAFARAAEAALDIEVPRRATYLRALMAELERLANHFGDIGAICNDASFALMHAQTGILRERALRAADAAFGHRLMMDVVVPGGVARDIAPDGITALRTLLAEIEKVFPRLIELYDNTASLQDRTVTTGIVKADYARQFGAGGYVGRASGRDFDARRTLAYAPYDQLSFEVPVLEAGDVNARVWLRIREVEQSVTLIAQILDLMEPGEIRNAPPAGRGACEGLALTEAFRGDVLAWLRLDDEGCVQRCHLRDASWFQWPLLETAIEGNIIADFPLCNKSFNCSYSGADL</sequence>
<feature type="domain" description="NADH-quinone oxidoreductase subunit D" evidence="4">
    <location>
        <begin position="272"/>
        <end position="424"/>
    </location>
</feature>
<dbReference type="RefSeq" id="WP_063696184.1">
    <property type="nucleotide sequence ID" value="NZ_LUUB01000017.1"/>
</dbReference>
<accession>A0A176Z8A4</accession>
<evidence type="ECO:0000313" key="5">
    <source>
        <dbReference type="EMBL" id="OAF16354.1"/>
    </source>
</evidence>
<proteinExistence type="predicted"/>
<dbReference type="Gene3D" id="1.10.645.10">
    <property type="entry name" value="Cytochrome-c3 Hydrogenase, chain B"/>
    <property type="match status" value="1"/>
</dbReference>
<keyword evidence="1" id="KW-0560">Oxidoreductase</keyword>
<organism evidence="5 6">
    <name type="scientific">Bradyrhizobium centrolobii</name>
    <dbReference type="NCBI Taxonomy" id="1505087"/>
    <lineage>
        <taxon>Bacteria</taxon>
        <taxon>Pseudomonadati</taxon>
        <taxon>Pseudomonadota</taxon>
        <taxon>Alphaproteobacteria</taxon>
        <taxon>Hyphomicrobiales</taxon>
        <taxon>Nitrobacteraceae</taxon>
        <taxon>Bradyrhizobium</taxon>
    </lineage>
</organism>
<keyword evidence="2" id="KW-0520">NAD</keyword>
<dbReference type="STRING" id="1505087.AYJ54_38375"/>
<comment type="caution">
    <text evidence="5">The sequence shown here is derived from an EMBL/GenBank/DDBJ whole genome shotgun (WGS) entry which is preliminary data.</text>
</comment>
<dbReference type="GO" id="GO:0016651">
    <property type="term" value="F:oxidoreductase activity, acting on NAD(P)H"/>
    <property type="evidence" value="ECO:0007669"/>
    <property type="project" value="InterPro"/>
</dbReference>
<evidence type="ECO:0000256" key="1">
    <source>
        <dbReference type="ARBA" id="ARBA00023002"/>
    </source>
</evidence>
<dbReference type="SUPFAM" id="SSF143243">
    <property type="entry name" value="Nqo5-like"/>
    <property type="match status" value="1"/>
</dbReference>
<dbReference type="SUPFAM" id="SSF56762">
    <property type="entry name" value="HydB/Nqo4-like"/>
    <property type="match status" value="1"/>
</dbReference>
<feature type="domain" description="NADH:ubiquinone oxidoreductase 30kDa subunit" evidence="3">
    <location>
        <begin position="65"/>
        <end position="124"/>
    </location>
</feature>
<dbReference type="PANTHER" id="PTHR43485">
    <property type="entry name" value="HYDROGENASE-4 COMPONENT G"/>
    <property type="match status" value="1"/>
</dbReference>
<dbReference type="GO" id="GO:0051287">
    <property type="term" value="F:NAD binding"/>
    <property type="evidence" value="ECO:0007669"/>
    <property type="project" value="InterPro"/>
</dbReference>
<dbReference type="Pfam" id="PF00346">
    <property type="entry name" value="Complex1_49kDa"/>
    <property type="match status" value="1"/>
</dbReference>
<evidence type="ECO:0000256" key="2">
    <source>
        <dbReference type="ARBA" id="ARBA00023027"/>
    </source>
</evidence>
<dbReference type="GO" id="GO:0008137">
    <property type="term" value="F:NADH dehydrogenase (ubiquinone) activity"/>
    <property type="evidence" value="ECO:0007669"/>
    <property type="project" value="InterPro"/>
</dbReference>
<dbReference type="InterPro" id="IPR052197">
    <property type="entry name" value="ComplexI_49kDa-like"/>
</dbReference>
<dbReference type="OrthoDB" id="9801496at2"/>
<dbReference type="Proteomes" id="UP000076959">
    <property type="component" value="Unassembled WGS sequence"/>
</dbReference>
<name>A0A176Z8A4_9BRAD</name>
<gene>
    <name evidence="5" type="ORF">AYJ54_38375</name>
</gene>
<keyword evidence="6" id="KW-1185">Reference proteome</keyword>
<evidence type="ECO:0000259" key="4">
    <source>
        <dbReference type="Pfam" id="PF00346"/>
    </source>
</evidence>
<evidence type="ECO:0000313" key="6">
    <source>
        <dbReference type="Proteomes" id="UP000076959"/>
    </source>
</evidence>
<dbReference type="GO" id="GO:0048038">
    <property type="term" value="F:quinone binding"/>
    <property type="evidence" value="ECO:0007669"/>
    <property type="project" value="InterPro"/>
</dbReference>
<dbReference type="EMBL" id="LUUB01000017">
    <property type="protein sequence ID" value="OAF16354.1"/>
    <property type="molecule type" value="Genomic_DNA"/>
</dbReference>
<dbReference type="InterPro" id="IPR001268">
    <property type="entry name" value="NADH_UbQ_OxRdtase_30kDa_su"/>
</dbReference>
<dbReference type="PANTHER" id="PTHR43485:SF1">
    <property type="entry name" value="FORMATE HYDROGENLYASE SUBUNIT 5-RELATED"/>
    <property type="match status" value="1"/>
</dbReference>
<evidence type="ECO:0000259" key="3">
    <source>
        <dbReference type="Pfam" id="PF00329"/>
    </source>
</evidence>
<dbReference type="InterPro" id="IPR029014">
    <property type="entry name" value="NiFe-Hase_large"/>
</dbReference>
<protein>
    <submittedName>
        <fullName evidence="5">Hydrogenase expression protein HypE</fullName>
    </submittedName>
</protein>
<reference evidence="5 6" key="1">
    <citation type="submission" date="2016-03" db="EMBL/GenBank/DDBJ databases">
        <title>Draft Genome Sequence of the Strain BR 10245 (Bradyrhizobium sp.) isolated from nodules of Centrolobium paraense.</title>
        <authorList>
            <person name="Simoes-Araujo J.L.Sr."/>
            <person name="Barauna A.C."/>
            <person name="Silva K."/>
            <person name="Zilli J.E."/>
        </authorList>
    </citation>
    <scope>NUCLEOTIDE SEQUENCE [LARGE SCALE GENOMIC DNA]</scope>
    <source>
        <strain evidence="5 6">BR 10245</strain>
    </source>
</reference>
<dbReference type="InterPro" id="IPR001135">
    <property type="entry name" value="NADH_Q_OxRdtase_suD"/>
</dbReference>
<dbReference type="Pfam" id="PF00329">
    <property type="entry name" value="Complex1_30kDa"/>
    <property type="match status" value="1"/>
</dbReference>